<protein>
    <submittedName>
        <fullName evidence="2">SGNH/GDSL hydrolase family protein</fullName>
    </submittedName>
</protein>
<evidence type="ECO:0000259" key="1">
    <source>
        <dbReference type="Pfam" id="PF13472"/>
    </source>
</evidence>
<dbReference type="Proteomes" id="UP000598820">
    <property type="component" value="Unassembled WGS sequence"/>
</dbReference>
<dbReference type="Gene3D" id="3.40.50.1110">
    <property type="entry name" value="SGNH hydrolase"/>
    <property type="match status" value="1"/>
</dbReference>
<dbReference type="EMBL" id="JACWZY010000010">
    <property type="protein sequence ID" value="MBD2701712.1"/>
    <property type="molecule type" value="Genomic_DNA"/>
</dbReference>
<dbReference type="PANTHER" id="PTHR30383">
    <property type="entry name" value="THIOESTERASE 1/PROTEASE 1/LYSOPHOSPHOLIPASE L1"/>
    <property type="match status" value="1"/>
</dbReference>
<dbReference type="AlphaFoldDB" id="A0A927AU00"/>
<dbReference type="SUPFAM" id="SSF52266">
    <property type="entry name" value="SGNH hydrolase"/>
    <property type="match status" value="1"/>
</dbReference>
<evidence type="ECO:0000313" key="2">
    <source>
        <dbReference type="EMBL" id="MBD2701712.1"/>
    </source>
</evidence>
<keyword evidence="2" id="KW-0378">Hydrolase</keyword>
<comment type="caution">
    <text evidence="2">The sequence shown here is derived from an EMBL/GenBank/DDBJ whole genome shotgun (WGS) entry which is preliminary data.</text>
</comment>
<dbReference type="InterPro" id="IPR051532">
    <property type="entry name" value="Ester_Hydrolysis_Enzymes"/>
</dbReference>
<evidence type="ECO:0000313" key="3">
    <source>
        <dbReference type="Proteomes" id="UP000598820"/>
    </source>
</evidence>
<name>A0A927AU00_9BACT</name>
<gene>
    <name evidence="2" type="ORF">IC229_13765</name>
</gene>
<dbReference type="PANTHER" id="PTHR30383:SF5">
    <property type="entry name" value="SGNH HYDROLASE-TYPE ESTERASE DOMAIN-CONTAINING PROTEIN"/>
    <property type="match status" value="1"/>
</dbReference>
<dbReference type="Pfam" id="PF13472">
    <property type="entry name" value="Lipase_GDSL_2"/>
    <property type="match status" value="1"/>
</dbReference>
<accession>A0A927AU00</accession>
<proteinExistence type="predicted"/>
<sequence length="326" mass="36197">MANMIRNTVGSTLCWLVVFLLTVFSQPGNVAFGQLPFPANVKRVLFLGNSITYAGKYVTAIETYYVMHYPNQPIEFINVGLPSETVSGLSEEGHADGKFPRPDLHERLDRILTQTKPDLVFACYGMNDGIYLPFDESRFAKFKEGIQWLHDEVVKTGANLIHVTPPDYDELKGGKVGYAAVLDRYADWLLEQKTVKQWNVVDIHYPMKKLLEAHRKVDATFGISAFALAEDGVHPGDVGHWVMAKSILLGLGEKNVAPATDLKSSIASIPNSAQISKLIAERQDLMKDAWLTATGHKRPGMTTGIPLLEAQTKAADMEKQIRTLLK</sequence>
<dbReference type="InterPro" id="IPR013830">
    <property type="entry name" value="SGNH_hydro"/>
</dbReference>
<dbReference type="InterPro" id="IPR036514">
    <property type="entry name" value="SGNH_hydro_sf"/>
</dbReference>
<keyword evidence="3" id="KW-1185">Reference proteome</keyword>
<organism evidence="2 3">
    <name type="scientific">Spirosoma profusum</name>
    <dbReference type="NCBI Taxonomy" id="2771354"/>
    <lineage>
        <taxon>Bacteria</taxon>
        <taxon>Pseudomonadati</taxon>
        <taxon>Bacteroidota</taxon>
        <taxon>Cytophagia</taxon>
        <taxon>Cytophagales</taxon>
        <taxon>Cytophagaceae</taxon>
        <taxon>Spirosoma</taxon>
    </lineage>
</organism>
<reference evidence="2" key="1">
    <citation type="submission" date="2020-09" db="EMBL/GenBank/DDBJ databases">
        <authorList>
            <person name="Kim M.K."/>
        </authorList>
    </citation>
    <scope>NUCLEOTIDE SEQUENCE</scope>
    <source>
        <strain evidence="2">BT702</strain>
    </source>
</reference>
<dbReference type="CDD" id="cd01834">
    <property type="entry name" value="SGNH_hydrolase_like_2"/>
    <property type="match status" value="1"/>
</dbReference>
<dbReference type="GO" id="GO:0004622">
    <property type="term" value="F:phosphatidylcholine lysophospholipase activity"/>
    <property type="evidence" value="ECO:0007669"/>
    <property type="project" value="TreeGrafter"/>
</dbReference>
<feature type="domain" description="SGNH hydrolase-type esterase" evidence="1">
    <location>
        <begin position="46"/>
        <end position="241"/>
    </location>
</feature>